<gene>
    <name evidence="2" type="primary">ken4</name>
</gene>
<dbReference type="InterPro" id="IPR029045">
    <property type="entry name" value="ClpP/crotonase-like_dom_sf"/>
</dbReference>
<reference evidence="2" key="1">
    <citation type="submission" date="2008-05" db="EMBL/GenBank/DDBJ databases">
        <title>A type I/type III polyketide synthase hybrid biosynthetic pathway for the structurally unique ansa compound kendomycin.</title>
        <authorList>
            <person name="Wenzel S.C."/>
            <person name="Bode H.B."/>
            <person name="Kochems I."/>
            <person name="Mueller R."/>
        </authorList>
    </citation>
    <scope>NUCLEOTIDE SEQUENCE</scope>
    <source>
        <strain evidence="2">3844-33C</strain>
    </source>
</reference>
<protein>
    <submittedName>
        <fullName evidence="2">Dioxygenase</fullName>
    </submittedName>
</protein>
<evidence type="ECO:0000313" key="2">
    <source>
        <dbReference type="EMBL" id="CAQ52618.1"/>
    </source>
</evidence>
<feature type="region of interest" description="Disordered" evidence="1">
    <location>
        <begin position="1"/>
        <end position="62"/>
    </location>
</feature>
<name>C0Z469_STRVN</name>
<dbReference type="SUPFAM" id="SSF52096">
    <property type="entry name" value="ClpP/crotonase"/>
    <property type="match status" value="1"/>
</dbReference>
<dbReference type="Pfam" id="PF00378">
    <property type="entry name" value="ECH_1"/>
    <property type="match status" value="1"/>
</dbReference>
<dbReference type="CDD" id="cd06558">
    <property type="entry name" value="crotonase-like"/>
    <property type="match status" value="1"/>
</dbReference>
<dbReference type="EMBL" id="AM992894">
    <property type="protein sequence ID" value="CAQ52618.1"/>
    <property type="molecule type" value="Genomic_DNA"/>
</dbReference>
<dbReference type="GO" id="GO:0006635">
    <property type="term" value="P:fatty acid beta-oxidation"/>
    <property type="evidence" value="ECO:0007669"/>
    <property type="project" value="TreeGrafter"/>
</dbReference>
<organism evidence="2">
    <name type="scientific">Streptomyces violaceoruber</name>
    <dbReference type="NCBI Taxonomy" id="1935"/>
    <lineage>
        <taxon>Bacteria</taxon>
        <taxon>Bacillati</taxon>
        <taxon>Actinomycetota</taxon>
        <taxon>Actinomycetes</taxon>
        <taxon>Kitasatosporales</taxon>
        <taxon>Streptomycetaceae</taxon>
        <taxon>Streptomyces</taxon>
        <taxon>Streptomyces violaceoruber group</taxon>
    </lineage>
</organism>
<sequence length="458" mass="48858">MTTADPVRTGAPERTPAALPDPPVPTGDFRADSAALTGFAERGEEVLAGLGPKPDRSPEQQARADAVHRSCRWLRARFMAAHATGLYDELTVGRTVPLRIGELAEAAADRVPGLVPDKAQLAAEAAGPQAHKEGREIDQAIFFRAVLSRPGPGAHLLESMRRPTARALSLLPEFRRQGSVDLGAVRVARREGVAYVTLANTHCLNAEDNGLTVDLETAVDLALLDDDVRVGALRGAEMTHPRYAGRRVFSAGINLKHLHQGLISYVDFLLGRELGYISKLVRGLVPEDGPAAWPNLSVQKPWAAGVDAFAIGGGMQLLLVLDRVVAGADAWFSLPAAQEGIVPGAGNLRLTRITGARTARRVLLGGQRLRASSAEGLLICDEVVEPQDVGAALERGAAELAADAVVGNRRMLHVAEEPEEAFRGYMAEFAFTQGLRLYSEDVLAKVGRSWSGTDGVRG</sequence>
<dbReference type="Gene3D" id="1.20.58.1300">
    <property type="match status" value="1"/>
</dbReference>
<proteinExistence type="predicted"/>
<dbReference type="InterPro" id="IPR053482">
    <property type="entry name" value="DPA-CoA_Dioxygenase"/>
</dbReference>
<dbReference type="AlphaFoldDB" id="C0Z469"/>
<accession>C0Z469</accession>
<keyword evidence="2" id="KW-0223">Dioxygenase</keyword>
<evidence type="ECO:0000256" key="1">
    <source>
        <dbReference type="SAM" id="MobiDB-lite"/>
    </source>
</evidence>
<dbReference type="Gene3D" id="3.90.226.10">
    <property type="entry name" value="2-enoyl-CoA Hydratase, Chain A, domain 1"/>
    <property type="match status" value="1"/>
</dbReference>
<dbReference type="PANTHER" id="PTHR11941:SF54">
    <property type="entry name" value="ENOYL-COA HYDRATASE, MITOCHONDRIAL"/>
    <property type="match status" value="1"/>
</dbReference>
<dbReference type="InterPro" id="IPR001753">
    <property type="entry name" value="Enoyl-CoA_hydra/iso"/>
</dbReference>
<dbReference type="PANTHER" id="PTHR11941">
    <property type="entry name" value="ENOYL-COA HYDRATASE-RELATED"/>
    <property type="match status" value="1"/>
</dbReference>
<dbReference type="GO" id="GO:0051213">
    <property type="term" value="F:dioxygenase activity"/>
    <property type="evidence" value="ECO:0007669"/>
    <property type="project" value="UniProtKB-KW"/>
</dbReference>
<keyword evidence="2" id="KW-0560">Oxidoreductase</keyword>
<dbReference type="NCBIfam" id="NF042432">
    <property type="entry name" value="DHPACoAdixog_DpgC"/>
    <property type="match status" value="1"/>
</dbReference>